<protein>
    <submittedName>
        <fullName evidence="7">S8 family peptidase</fullName>
    </submittedName>
</protein>
<dbReference type="EMBL" id="CP102480">
    <property type="protein sequence ID" value="UUX48787.1"/>
    <property type="molecule type" value="Genomic_DNA"/>
</dbReference>
<sequence length="374" mass="40713">MVTHVRGRKDWNTKFVRSAAAWAPLLEDTAGDDFDYGDVRIGHVDTGYVEHSVFGSWNNQGASEHILVDQGLNAVDPDREVRPTDPVDGGLNPGHGTRIGSVMYGFDPDVLVGIAPRVPVVPYRAVTSVALITAETIGQVADSINHAVEQSFCSVINMSLGARPVFNPFGAFRRAMRKLGKACDNAYENGVIVVGALGNNVHSKATYPGKYWRSICAAGLEPEFEGDRLTAVEMWKPQPEPLDAVDYQHIDVWAPAESIFRAHPKRRSGDVQDDYYPLPDGNGSSYAAATVSGAAAVWLARRARDIEAAYPPDDAWMVVEAFRSLLKTTHQGLPSDSHANNEAGMLDMKALVEADLPDAGTLDFETRLCRDMFG</sequence>
<gene>
    <name evidence="7" type="ORF">NUH88_15405</name>
</gene>
<evidence type="ECO:0000259" key="6">
    <source>
        <dbReference type="Pfam" id="PF00082"/>
    </source>
</evidence>
<dbReference type="AlphaFoldDB" id="A0A9J7AMB7"/>
<dbReference type="InterPro" id="IPR000209">
    <property type="entry name" value="Peptidase_S8/S53_dom"/>
</dbReference>
<keyword evidence="3 5" id="KW-0378">Hydrolase</keyword>
<dbReference type="SUPFAM" id="SSF52743">
    <property type="entry name" value="Subtilisin-like"/>
    <property type="match status" value="1"/>
</dbReference>
<name>A0A9J7AMB7_9PROT</name>
<evidence type="ECO:0000313" key="8">
    <source>
        <dbReference type="Proteomes" id="UP001060336"/>
    </source>
</evidence>
<keyword evidence="8" id="KW-1185">Reference proteome</keyword>
<proteinExistence type="inferred from homology"/>
<evidence type="ECO:0000256" key="1">
    <source>
        <dbReference type="ARBA" id="ARBA00011073"/>
    </source>
</evidence>
<dbReference type="Proteomes" id="UP001060336">
    <property type="component" value="Chromosome"/>
</dbReference>
<feature type="active site" description="Charge relay system" evidence="5">
    <location>
        <position position="95"/>
    </location>
</feature>
<dbReference type="InterPro" id="IPR036852">
    <property type="entry name" value="Peptidase_S8/S53_dom_sf"/>
</dbReference>
<feature type="domain" description="Peptidase S8/S53" evidence="6">
    <location>
        <begin position="39"/>
        <end position="344"/>
    </location>
</feature>
<evidence type="ECO:0000256" key="4">
    <source>
        <dbReference type="ARBA" id="ARBA00022825"/>
    </source>
</evidence>
<keyword evidence="2 5" id="KW-0645">Protease</keyword>
<reference evidence="7" key="1">
    <citation type="submission" date="2022-08" db="EMBL/GenBank/DDBJ databases">
        <title>Nisaea acidiphila sp. nov., isolated from a marine algal debris and emended description of the genus Nisaea Urios et al. 2008.</title>
        <authorList>
            <person name="Kwon K."/>
        </authorList>
    </citation>
    <scope>NUCLEOTIDE SEQUENCE</scope>
    <source>
        <strain evidence="7">MEBiC11861</strain>
    </source>
</reference>
<evidence type="ECO:0000313" key="7">
    <source>
        <dbReference type="EMBL" id="UUX48787.1"/>
    </source>
</evidence>
<evidence type="ECO:0000256" key="2">
    <source>
        <dbReference type="ARBA" id="ARBA00022670"/>
    </source>
</evidence>
<dbReference type="GO" id="GO:0006508">
    <property type="term" value="P:proteolysis"/>
    <property type="evidence" value="ECO:0007669"/>
    <property type="project" value="UniProtKB-KW"/>
</dbReference>
<dbReference type="PROSITE" id="PS51892">
    <property type="entry name" value="SUBTILASE"/>
    <property type="match status" value="1"/>
</dbReference>
<keyword evidence="4 5" id="KW-0720">Serine protease</keyword>
<dbReference type="PANTHER" id="PTHR43806:SF11">
    <property type="entry name" value="CEREVISIN-RELATED"/>
    <property type="match status" value="1"/>
</dbReference>
<accession>A0A9J7AMB7</accession>
<feature type="active site" description="Charge relay system" evidence="5">
    <location>
        <position position="69"/>
    </location>
</feature>
<organism evidence="7 8">
    <name type="scientific">Nisaea acidiphila</name>
    <dbReference type="NCBI Taxonomy" id="1862145"/>
    <lineage>
        <taxon>Bacteria</taxon>
        <taxon>Pseudomonadati</taxon>
        <taxon>Pseudomonadota</taxon>
        <taxon>Alphaproteobacteria</taxon>
        <taxon>Rhodospirillales</taxon>
        <taxon>Thalassobaculaceae</taxon>
        <taxon>Nisaea</taxon>
    </lineage>
</organism>
<evidence type="ECO:0000256" key="3">
    <source>
        <dbReference type="ARBA" id="ARBA00022801"/>
    </source>
</evidence>
<dbReference type="Pfam" id="PF00082">
    <property type="entry name" value="Peptidase_S8"/>
    <property type="match status" value="1"/>
</dbReference>
<dbReference type="GO" id="GO:0004252">
    <property type="term" value="F:serine-type endopeptidase activity"/>
    <property type="evidence" value="ECO:0007669"/>
    <property type="project" value="UniProtKB-UniRule"/>
</dbReference>
<evidence type="ECO:0000256" key="5">
    <source>
        <dbReference type="PROSITE-ProRule" id="PRU01240"/>
    </source>
</evidence>
<dbReference type="Gene3D" id="3.40.50.200">
    <property type="entry name" value="Peptidase S8/S53 domain"/>
    <property type="match status" value="1"/>
</dbReference>
<feature type="active site" description="Charge relay system" evidence="5">
    <location>
        <position position="285"/>
    </location>
</feature>
<dbReference type="RefSeq" id="WP_257767289.1">
    <property type="nucleotide sequence ID" value="NZ_CP102480.1"/>
</dbReference>
<dbReference type="PANTHER" id="PTHR43806">
    <property type="entry name" value="PEPTIDASE S8"/>
    <property type="match status" value="1"/>
</dbReference>
<comment type="similarity">
    <text evidence="1 5">Belongs to the peptidase S8 family.</text>
</comment>
<dbReference type="KEGG" id="naci:NUH88_15405"/>
<dbReference type="InterPro" id="IPR050131">
    <property type="entry name" value="Peptidase_S8_subtilisin-like"/>
</dbReference>